<evidence type="ECO:0000313" key="4">
    <source>
        <dbReference type="Proteomes" id="UP000321578"/>
    </source>
</evidence>
<evidence type="ECO:0000259" key="1">
    <source>
        <dbReference type="Pfam" id="PF01841"/>
    </source>
</evidence>
<dbReference type="InterPro" id="IPR002931">
    <property type="entry name" value="Transglutaminase-like"/>
</dbReference>
<evidence type="ECO:0000259" key="2">
    <source>
        <dbReference type="Pfam" id="PF12969"/>
    </source>
</evidence>
<sequence>MKKITCIIIFLLGSMTYSQDYEFGEVSKAELEEQFNPNDSSASATYLYKYRRTYFTYMQDEGFSLKTEIHERIKIYNQEGFDFATKKFWLHEDGSSREKYESLKGYTYDLVDGKVEDTKLRKDGIFENEKSKYTKEVAFTLPDIKAGCVIEYKYDIISPFISSIDEFELQAEVPIKKLEMSFESPEYFSYKLNTKGYLPVSPKSGRKTGTINFANRTRTSGAVVSSRMSYSKKQYSITTSKYELDNVPALRDEPYVNNIDNYRASVKYELSWTKFPNDPISYYSTTWDDVVKTIYKSDNFGGELDKSNYFEKDLDALLANTSVPMEKAALIFNHVKANVKWNGYYGKYTDVGVRSAYKDHVGNVAEINLMLTAMLRYAGLKANPVLVSSRNNGVPLFPTREGYNYVISAIELENQVVLFDATSMYSTPNILPFRTLNWEGRIIREHGSSALVDLYPKLKAETKTFMNVSLEGDGTITGKIRTFKTNHDAVNYRMSLLDKNRDEFLESLENDYGGIEVSGFEATNDLELSKPLILAYSFSTDNQLEVIGDKLFLSPMLFFTQNENPFKLESREFPVDFGYPSGSAYKINILIPEGYQVESLPESVVLELPNDLGTFKYLIQSDANAIQIAVDYDLNTPIVASTYYPFLKEFFEVLVKKEKEKVVLTKTL</sequence>
<dbReference type="Gene3D" id="2.60.120.1130">
    <property type="match status" value="1"/>
</dbReference>
<dbReference type="EMBL" id="VORO01000002">
    <property type="protein sequence ID" value="TXD90717.1"/>
    <property type="molecule type" value="Genomic_DNA"/>
</dbReference>
<dbReference type="AlphaFoldDB" id="A0A5C6ZKF3"/>
<dbReference type="Pfam" id="PF01841">
    <property type="entry name" value="Transglut_core"/>
    <property type="match status" value="1"/>
</dbReference>
<accession>A0A5C6ZKF3</accession>
<dbReference type="Pfam" id="PF12969">
    <property type="entry name" value="DUF3857"/>
    <property type="match status" value="1"/>
</dbReference>
<comment type="caution">
    <text evidence="3">The sequence shown here is derived from an EMBL/GenBank/DDBJ whole genome shotgun (WGS) entry which is preliminary data.</text>
</comment>
<name>A0A5C6ZKF3_9FLAO</name>
<proteinExistence type="predicted"/>
<dbReference type="Gene3D" id="2.60.40.3140">
    <property type="match status" value="1"/>
</dbReference>
<reference evidence="3 4" key="1">
    <citation type="submission" date="2019-08" db="EMBL/GenBank/DDBJ databases">
        <title>Genomes of Subsaximicrobium wynnwilliamsii strains.</title>
        <authorList>
            <person name="Bowman J.P."/>
        </authorList>
    </citation>
    <scope>NUCLEOTIDE SEQUENCE [LARGE SCALE GENOMIC DNA]</scope>
    <source>
        <strain evidence="3 4">2-80-2</strain>
    </source>
</reference>
<evidence type="ECO:0000313" key="3">
    <source>
        <dbReference type="EMBL" id="TXD90717.1"/>
    </source>
</evidence>
<dbReference type="RefSeq" id="WP_147084820.1">
    <property type="nucleotide sequence ID" value="NZ_VORM01000001.1"/>
</dbReference>
<gene>
    <name evidence="3" type="ORF">ESY86_01780</name>
</gene>
<dbReference type="InterPro" id="IPR024618">
    <property type="entry name" value="DUF3857"/>
</dbReference>
<protein>
    <submittedName>
        <fullName evidence="3">DUF3857 domain-containing protein</fullName>
    </submittedName>
</protein>
<keyword evidence="4" id="KW-1185">Reference proteome</keyword>
<dbReference type="Gene3D" id="3.10.620.30">
    <property type="match status" value="1"/>
</dbReference>
<dbReference type="Proteomes" id="UP000321578">
    <property type="component" value="Unassembled WGS sequence"/>
</dbReference>
<feature type="domain" description="DUF3857" evidence="2">
    <location>
        <begin position="66"/>
        <end position="201"/>
    </location>
</feature>
<dbReference type="OrthoDB" id="98874at2"/>
<feature type="domain" description="Transglutaminase-like" evidence="1">
    <location>
        <begin position="319"/>
        <end position="390"/>
    </location>
</feature>
<organism evidence="3 4">
    <name type="scientific">Subsaximicrobium wynnwilliamsii</name>
    <dbReference type="NCBI Taxonomy" id="291179"/>
    <lineage>
        <taxon>Bacteria</taxon>
        <taxon>Pseudomonadati</taxon>
        <taxon>Bacteroidota</taxon>
        <taxon>Flavobacteriia</taxon>
        <taxon>Flavobacteriales</taxon>
        <taxon>Flavobacteriaceae</taxon>
        <taxon>Subsaximicrobium</taxon>
    </lineage>
</organism>